<keyword evidence="4" id="KW-0294">Fucose metabolism</keyword>
<reference evidence="7" key="1">
    <citation type="submission" date="2024-02" db="EMBL/GenBank/DDBJ databases">
        <authorList>
            <consortium name="ELIXIR-Norway"/>
            <consortium name="Elixir Norway"/>
        </authorList>
    </citation>
    <scope>NUCLEOTIDE SEQUENCE</scope>
</reference>
<accession>A0ABP0TV47</accession>
<dbReference type="EMBL" id="OZ019907">
    <property type="protein sequence ID" value="CAK9205853.1"/>
    <property type="molecule type" value="Genomic_DNA"/>
</dbReference>
<keyword evidence="2" id="KW-0328">Glycosyltransferase</keyword>
<evidence type="ECO:0000256" key="1">
    <source>
        <dbReference type="ARBA" id="ARBA00007737"/>
    </source>
</evidence>
<gene>
    <name evidence="7" type="ORF">CSSPTR1EN2_LOCUS8056</name>
</gene>
<evidence type="ECO:0000313" key="8">
    <source>
        <dbReference type="Proteomes" id="UP001497512"/>
    </source>
</evidence>
<dbReference type="PANTHER" id="PTHR31288:SF5">
    <property type="entry name" value="PROTEIN MANNAN SYNTHESIS-RELATED 1"/>
    <property type="match status" value="1"/>
</dbReference>
<evidence type="ECO:0000256" key="3">
    <source>
        <dbReference type="ARBA" id="ARBA00022679"/>
    </source>
</evidence>
<dbReference type="PANTHER" id="PTHR31288">
    <property type="entry name" value="O-FUCOSYLTRANSFERASE FAMILY PROTEIN"/>
    <property type="match status" value="1"/>
</dbReference>
<evidence type="ECO:0000256" key="4">
    <source>
        <dbReference type="ARBA" id="ARBA00023253"/>
    </source>
</evidence>
<keyword evidence="8" id="KW-1185">Reference proteome</keyword>
<proteinExistence type="inferred from homology"/>
<keyword evidence="5" id="KW-0119">Carbohydrate metabolism</keyword>
<dbReference type="InterPro" id="IPR024709">
    <property type="entry name" value="FucosylTrfase_pln"/>
</dbReference>
<protein>
    <recommendedName>
        <fullName evidence="6">O-fucosyltransferase family protein</fullName>
    </recommendedName>
</protein>
<dbReference type="Proteomes" id="UP001497512">
    <property type="component" value="Chromosome 15"/>
</dbReference>
<evidence type="ECO:0000256" key="2">
    <source>
        <dbReference type="ARBA" id="ARBA00022676"/>
    </source>
</evidence>
<evidence type="ECO:0000313" key="7">
    <source>
        <dbReference type="EMBL" id="CAK9205853.1"/>
    </source>
</evidence>
<sequence>MLRMVGLQKAMVGAVSLLFLLLSYNLLKNRPTQTSARVSQIHIPVHSQEMRLWGGDLHPLHPCWTNPTRLGARKPWGYVMVTCSHGPHYHRAQISDAVVVAQLLGATLVLPVIKEAHGEPGSNFEDLYYVKHFIATLEGIVRIVGRLPDELKDINKTVVQVPYQVTQAYIQDKIRPVFEKNTIISLESFSPATPSGAKEEAVAEIEATRCLVTHRSLLFVQPIQRIGDRLLSRMREAAQSHNGHFIAVDLRFDMLQQKLCNISIDGVHHKKRCFSPLELGLVLRSYGFLSDAAIYLTQSRLDKTLDALRSMYPNIFTKEYSMPFNEENQYLYSGNTQFEMAVDFYVCTHSDVFVSAAPGMFYTAVAAERIVAGHTQILAPTVKHRLSSRDLVLSLGISPFVTRREHPVYSCFCEKGADVKSLSQGLESLGPHPVQNDQLSV</sequence>
<organism evidence="7 8">
    <name type="scientific">Sphagnum troendelagicum</name>
    <dbReference type="NCBI Taxonomy" id="128251"/>
    <lineage>
        <taxon>Eukaryota</taxon>
        <taxon>Viridiplantae</taxon>
        <taxon>Streptophyta</taxon>
        <taxon>Embryophyta</taxon>
        <taxon>Bryophyta</taxon>
        <taxon>Sphagnophytina</taxon>
        <taxon>Sphagnopsida</taxon>
        <taxon>Sphagnales</taxon>
        <taxon>Sphagnaceae</taxon>
        <taxon>Sphagnum</taxon>
    </lineage>
</organism>
<comment type="similarity">
    <text evidence="1">Belongs to the glycosyltransferase GT106 family.</text>
</comment>
<name>A0ABP0TV47_9BRYO</name>
<dbReference type="Pfam" id="PF10250">
    <property type="entry name" value="O-FucT"/>
    <property type="match status" value="1"/>
</dbReference>
<dbReference type="CDD" id="cd11299">
    <property type="entry name" value="O-FucT_plant"/>
    <property type="match status" value="1"/>
</dbReference>
<dbReference type="InterPro" id="IPR019378">
    <property type="entry name" value="GDP-Fuc_O-FucTrfase"/>
</dbReference>
<keyword evidence="3" id="KW-0808">Transferase</keyword>
<evidence type="ECO:0000256" key="5">
    <source>
        <dbReference type="ARBA" id="ARBA00023277"/>
    </source>
</evidence>
<evidence type="ECO:0000256" key="6">
    <source>
        <dbReference type="ARBA" id="ARBA00030350"/>
    </source>
</evidence>